<keyword evidence="1" id="KW-1133">Transmembrane helix</keyword>
<dbReference type="Pfam" id="PF05569">
    <property type="entry name" value="Peptidase_M56"/>
    <property type="match status" value="1"/>
</dbReference>
<dbReference type="CDD" id="cd07341">
    <property type="entry name" value="M56_BlaR1_MecR1_like"/>
    <property type="match status" value="1"/>
</dbReference>
<dbReference type="Proteomes" id="UP000075606">
    <property type="component" value="Unassembled WGS sequence"/>
</dbReference>
<evidence type="ECO:0000256" key="1">
    <source>
        <dbReference type="SAM" id="Phobius"/>
    </source>
</evidence>
<accession>A0A150XF77</accession>
<feature type="transmembrane region" description="Helical" evidence="1">
    <location>
        <begin position="57"/>
        <end position="78"/>
    </location>
</feature>
<proteinExistence type="predicted"/>
<gene>
    <name evidence="3" type="ORF">AWW68_00925</name>
</gene>
<dbReference type="STRING" id="333140.AWW68_00925"/>
<comment type="caution">
    <text evidence="3">The sequence shown here is derived from an EMBL/GenBank/DDBJ whole genome shotgun (WGS) entry which is preliminary data.</text>
</comment>
<organism evidence="3 4">
    <name type="scientific">Roseivirga spongicola</name>
    <dbReference type="NCBI Taxonomy" id="333140"/>
    <lineage>
        <taxon>Bacteria</taxon>
        <taxon>Pseudomonadati</taxon>
        <taxon>Bacteroidota</taxon>
        <taxon>Cytophagia</taxon>
        <taxon>Cytophagales</taxon>
        <taxon>Roseivirgaceae</taxon>
        <taxon>Roseivirga</taxon>
    </lineage>
</organism>
<sequence length="527" mass="60347">MAPLFEIQVPQEEQPVIIQQAAQLRSSTIGQIKLTPTKETGIQPHSLPEEQAKTIDWRAMILYAYLIGISVSLALLLFELGKVVYLKFTGSRAPEMGRNVIAHSSITSPFSFNKTIFIPKNHDFSGATWKTISIHEQAHIDKRHSLDLLFARLLQSLFWFNPIIYLLQKDLRTVHEAQADEEVLKNIGFSAYAQTLMQVSLPGYQLPVAHSFAVISSFSKRLKLMKTHRTKLKTTLLSIVAISLFSFGIIGWSSLKGQEKEPDSSFNASLSIDLGTQSGEIRRTFLRQKLTTDHQRILELLKNENPEIDIFYSYYSEANFKPYFDSFKPGYNPLYIGHLSKEQKAELKKLHLEDPQPERIYDRNDLTKYREITYQEAFPNMEETIDLTMNYIMIYSRTGEGLNHITEKIYEPDEVDQLPEVMGGIEKLAKAIALDVKIPANIEKSQLPESIDFEFVVEGGQTISHLNLLNELKGSEKKNKPYYLFFGQVHDHLRGKIAAIYPWKRGIKDGKEVLVRMKISIPTKYML</sequence>
<name>A0A150XF77_9BACT</name>
<dbReference type="PANTHER" id="PTHR34978:SF3">
    <property type="entry name" value="SLR0241 PROTEIN"/>
    <property type="match status" value="1"/>
</dbReference>
<evidence type="ECO:0000313" key="3">
    <source>
        <dbReference type="EMBL" id="KYG77362.1"/>
    </source>
</evidence>
<keyword evidence="1" id="KW-0472">Membrane</keyword>
<keyword evidence="1" id="KW-0812">Transmembrane</keyword>
<evidence type="ECO:0000313" key="4">
    <source>
        <dbReference type="Proteomes" id="UP000075606"/>
    </source>
</evidence>
<dbReference type="EMBL" id="LRPC01000001">
    <property type="protein sequence ID" value="KYG77362.1"/>
    <property type="molecule type" value="Genomic_DNA"/>
</dbReference>
<reference evidence="3 4" key="1">
    <citation type="submission" date="2016-01" db="EMBL/GenBank/DDBJ databases">
        <title>Genome sequencing of Roseivirga spongicola UST030701-084.</title>
        <authorList>
            <person name="Selvaratnam C."/>
            <person name="Thevarajoo S."/>
            <person name="Goh K.M."/>
            <person name="Ee R."/>
            <person name="Chan K.-G."/>
            <person name="Chong C.S."/>
        </authorList>
    </citation>
    <scope>NUCLEOTIDE SEQUENCE [LARGE SCALE GENOMIC DNA]</scope>
    <source>
        <strain evidence="3 4">UST030701-084</strain>
    </source>
</reference>
<dbReference type="AlphaFoldDB" id="A0A150XF77"/>
<dbReference type="InterPro" id="IPR008756">
    <property type="entry name" value="Peptidase_M56"/>
</dbReference>
<protein>
    <recommendedName>
        <fullName evidence="2">Peptidase M56 domain-containing protein</fullName>
    </recommendedName>
</protein>
<feature type="domain" description="Peptidase M56" evidence="2">
    <location>
        <begin position="99"/>
        <end position="205"/>
    </location>
</feature>
<evidence type="ECO:0000259" key="2">
    <source>
        <dbReference type="Pfam" id="PF05569"/>
    </source>
</evidence>
<dbReference type="InterPro" id="IPR052173">
    <property type="entry name" value="Beta-lactam_resp_regulator"/>
</dbReference>
<keyword evidence="4" id="KW-1185">Reference proteome</keyword>
<dbReference type="PANTHER" id="PTHR34978">
    <property type="entry name" value="POSSIBLE SENSOR-TRANSDUCER PROTEIN BLAR"/>
    <property type="match status" value="1"/>
</dbReference>
<feature type="transmembrane region" description="Helical" evidence="1">
    <location>
        <begin position="234"/>
        <end position="255"/>
    </location>
</feature>